<dbReference type="InterPro" id="IPR051606">
    <property type="entry name" value="Polyketide_Oxido-like"/>
</dbReference>
<dbReference type="Gene3D" id="3.40.50.720">
    <property type="entry name" value="NAD(P)-binding Rossmann-like Domain"/>
    <property type="match status" value="1"/>
</dbReference>
<dbReference type="PANTHER" id="PTHR43355">
    <property type="entry name" value="FLAVIN REDUCTASE (NADPH)"/>
    <property type="match status" value="1"/>
</dbReference>
<dbReference type="EMBL" id="JBHSGD010000005">
    <property type="protein sequence ID" value="MFC4652371.1"/>
    <property type="molecule type" value="Genomic_DNA"/>
</dbReference>
<name>A0ABV9JD66_9LACT</name>
<keyword evidence="3" id="KW-1185">Reference proteome</keyword>
<dbReference type="SUPFAM" id="SSF51735">
    <property type="entry name" value="NAD(P)-binding Rossmann-fold domains"/>
    <property type="match status" value="1"/>
</dbReference>
<dbReference type="InterPro" id="IPR036291">
    <property type="entry name" value="NAD(P)-bd_dom_sf"/>
</dbReference>
<evidence type="ECO:0000313" key="3">
    <source>
        <dbReference type="Proteomes" id="UP001595987"/>
    </source>
</evidence>
<sequence>MTKIAVIGATGKSGSLIAKKALTAGFDVTAIVRNAKKLTIKPQAVIEKDVFNLTNADLLGFDAIVLAFRAKAGDESSYSRLFEHLIEILTDNPARLIIVGGAGSLYTDESRATKYVETFPKDLSWVAEPREMAKASELIKASKLNYTFFSPAATFLPEGVETGNYTLTNDVFQKNSAGKSEISYADFAAAVIKIIKEGSYEREHIGIYQN</sequence>
<comment type="caution">
    <text evidence="2">The sequence shown here is derived from an EMBL/GenBank/DDBJ whole genome shotgun (WGS) entry which is preliminary data.</text>
</comment>
<evidence type="ECO:0000313" key="2">
    <source>
        <dbReference type="EMBL" id="MFC4652371.1"/>
    </source>
</evidence>
<protein>
    <submittedName>
        <fullName evidence="2">NAD(P)-dependent oxidoreductase</fullName>
    </submittedName>
</protein>
<reference evidence="3" key="1">
    <citation type="journal article" date="2019" name="Int. J. Syst. Evol. Microbiol.">
        <title>The Global Catalogue of Microorganisms (GCM) 10K type strain sequencing project: providing services to taxonomists for standard genome sequencing and annotation.</title>
        <authorList>
            <consortium name="The Broad Institute Genomics Platform"/>
            <consortium name="The Broad Institute Genome Sequencing Center for Infectious Disease"/>
            <person name="Wu L."/>
            <person name="Ma J."/>
        </authorList>
    </citation>
    <scope>NUCLEOTIDE SEQUENCE [LARGE SCALE GENOMIC DNA]</scope>
    <source>
        <strain evidence="3">CCUG 63287</strain>
    </source>
</reference>
<dbReference type="InterPro" id="IPR016040">
    <property type="entry name" value="NAD(P)-bd_dom"/>
</dbReference>
<accession>A0ABV9JD66</accession>
<proteinExistence type="predicted"/>
<organism evidence="2 3">
    <name type="scientific">Lactococcus nasutitermitis</name>
    <dbReference type="NCBI Taxonomy" id="1652957"/>
    <lineage>
        <taxon>Bacteria</taxon>
        <taxon>Bacillati</taxon>
        <taxon>Bacillota</taxon>
        <taxon>Bacilli</taxon>
        <taxon>Lactobacillales</taxon>
        <taxon>Streptococcaceae</taxon>
        <taxon>Lactococcus</taxon>
    </lineage>
</organism>
<dbReference type="RefSeq" id="WP_213534948.1">
    <property type="nucleotide sequence ID" value="NZ_BOVQ01000004.1"/>
</dbReference>
<dbReference type="Proteomes" id="UP001595987">
    <property type="component" value="Unassembled WGS sequence"/>
</dbReference>
<feature type="domain" description="NAD(P)-binding" evidence="1">
    <location>
        <begin position="8"/>
        <end position="197"/>
    </location>
</feature>
<gene>
    <name evidence="2" type="ORF">ACFO26_05555</name>
</gene>
<dbReference type="PANTHER" id="PTHR43355:SF2">
    <property type="entry name" value="FLAVIN REDUCTASE (NADPH)"/>
    <property type="match status" value="1"/>
</dbReference>
<evidence type="ECO:0000259" key="1">
    <source>
        <dbReference type="Pfam" id="PF13460"/>
    </source>
</evidence>
<dbReference type="Pfam" id="PF13460">
    <property type="entry name" value="NAD_binding_10"/>
    <property type="match status" value="1"/>
</dbReference>